<dbReference type="Pfam" id="PF00593">
    <property type="entry name" value="TonB_dep_Rec_b-barrel"/>
    <property type="match status" value="1"/>
</dbReference>
<keyword evidence="8 16" id="KW-0675">Receptor</keyword>
<gene>
    <name evidence="16" type="ORF">SR858_20980</name>
</gene>
<dbReference type="Proteomes" id="UP001326110">
    <property type="component" value="Chromosome"/>
</dbReference>
<evidence type="ECO:0000313" key="16">
    <source>
        <dbReference type="EMBL" id="WQH03502.1"/>
    </source>
</evidence>
<keyword evidence="6 11" id="KW-0798">TonB box</keyword>
<organism evidence="16 17">
    <name type="scientific">Duganella zoogloeoides</name>
    <dbReference type="NCBI Taxonomy" id="75659"/>
    <lineage>
        <taxon>Bacteria</taxon>
        <taxon>Pseudomonadati</taxon>
        <taxon>Pseudomonadota</taxon>
        <taxon>Betaproteobacteria</taxon>
        <taxon>Burkholderiales</taxon>
        <taxon>Oxalobacteraceae</taxon>
        <taxon>Telluria group</taxon>
        <taxon>Duganella</taxon>
    </lineage>
</organism>
<evidence type="ECO:0000256" key="1">
    <source>
        <dbReference type="ARBA" id="ARBA00004571"/>
    </source>
</evidence>
<dbReference type="InterPro" id="IPR036942">
    <property type="entry name" value="Beta-barrel_TonB_sf"/>
</dbReference>
<protein>
    <submittedName>
        <fullName evidence="16">TonB-dependent receptor</fullName>
    </submittedName>
</protein>
<evidence type="ECO:0000256" key="8">
    <source>
        <dbReference type="ARBA" id="ARBA00023170"/>
    </source>
</evidence>
<evidence type="ECO:0000256" key="3">
    <source>
        <dbReference type="ARBA" id="ARBA00022448"/>
    </source>
</evidence>
<dbReference type="Gene3D" id="2.40.170.20">
    <property type="entry name" value="TonB-dependent receptor, beta-barrel domain"/>
    <property type="match status" value="1"/>
</dbReference>
<keyword evidence="3 10" id="KW-0813">Transport</keyword>
<dbReference type="GeneID" id="43163352"/>
<dbReference type="EMBL" id="CP140152">
    <property type="protein sequence ID" value="WQH03502.1"/>
    <property type="molecule type" value="Genomic_DNA"/>
</dbReference>
<name>A0ABZ0XWD1_9BURK</name>
<dbReference type="InterPro" id="IPR012910">
    <property type="entry name" value="Plug_dom"/>
</dbReference>
<evidence type="ECO:0000256" key="7">
    <source>
        <dbReference type="ARBA" id="ARBA00023136"/>
    </source>
</evidence>
<reference evidence="16 17" key="1">
    <citation type="submission" date="2023-11" db="EMBL/GenBank/DDBJ databases">
        <title>MicrobeMod: A computational toolkit for identifying prokaryotic methylation and restriction-modification with nanopore sequencing.</title>
        <authorList>
            <person name="Crits-Christoph A."/>
            <person name="Kang S.C."/>
            <person name="Lee H."/>
            <person name="Ostrov N."/>
        </authorList>
    </citation>
    <scope>NUCLEOTIDE SEQUENCE [LARGE SCALE GENOMIC DNA]</scope>
    <source>
        <strain evidence="16 17">ATCC 25935</strain>
    </source>
</reference>
<evidence type="ECO:0000256" key="11">
    <source>
        <dbReference type="RuleBase" id="RU003357"/>
    </source>
</evidence>
<keyword evidence="4 10" id="KW-1134">Transmembrane beta strand</keyword>
<dbReference type="PROSITE" id="PS52016">
    <property type="entry name" value="TONB_DEPENDENT_REC_3"/>
    <property type="match status" value="1"/>
</dbReference>
<evidence type="ECO:0000256" key="5">
    <source>
        <dbReference type="ARBA" id="ARBA00022692"/>
    </source>
</evidence>
<evidence type="ECO:0000256" key="12">
    <source>
        <dbReference type="SAM" id="MobiDB-lite"/>
    </source>
</evidence>
<comment type="similarity">
    <text evidence="2 10 11">Belongs to the TonB-dependent receptor family.</text>
</comment>
<sequence>MFTEKTLYRLLRFIPCGAALALPLAHAPAHAQDQPAPAGPVQQVVVTGSRIAAPGAESPSPLQVLGAADIAASGATNLQELLQKNPTMGTPALSRTNSNFLTSGGGVTTVNLRNMGDSRTLVLVNGRRFVSGVPGDTAVDLNTIPTDFIERVELLTGGASATYGSDAVAGVVNIILKRNFEGLVIDAQAGRSHERDDDKRKLSLTFGTTSADGASNLMGHFGYSKQGAVYSRDRPFAAVDQTSAITRGRPDLALTPIRPYYSGFAPAGRFFVDNDADGFTYDASGNIIPFDTNGANGPATGYNRSALRAIAVPTERYLFALNGTRALGDNLSAFFEGTYAATKTTTNIESFPLGADDVFKQSGQVPAGALVGGVLVKNPLVPQYVWDRISDNDDDGIPDYYFQRRLSEFGPRRAQADRDTFRLATGLKGTVRDWNYEAFISYGRTKEAQSSTGQVNVPNLRYALDAVPDATGAAVCRDANAVAEGCVPINIFGLGTVTPDALKYVTAPGSLLTSITQKLAGASVNGELWQLPAGKIGLAAGVEWRSEESNAVPDPLTQAGLNAGNATPPTYGKYQVREAFVETRVPLLKDRPLARDLSLLATFRHGDYSTVGSTNSWNAGGEWSVTPDIKFRATRAQSTRAPNINELYQAPSQDFPTGLVDPCEGVTTGMTSALAVNCMAAPGVQANMAANGGVFTLQQADRQGISGYNSGNPNLKAEKGRSTTVGLVLTPRSVAALAGATFTIDYFKIDIADAIVATERQYALDQCYNAGNPVFCGFIKRRPVAVGNLSAGSIEDSDTAVTNSGGLGTEGVDLTASWAGRMGPGRLSTRLAYTRLRELWTQATPGPEDQRNNDVGEVTSSQVNAPRSKAVLNAAYKWGNFGLNWTATYNGPVALDDQFLKSLDIAPGAVKIGSRTYNDFQFTYDLRKSIQFYLGLDNAFNAKPPPIISGLPGNTTGAETDASTYDPIGRRYYLGLRVTL</sequence>
<keyword evidence="7 10" id="KW-0472">Membrane</keyword>
<dbReference type="InterPro" id="IPR037066">
    <property type="entry name" value="Plug_dom_sf"/>
</dbReference>
<keyword evidence="13" id="KW-0732">Signal</keyword>
<dbReference type="SUPFAM" id="SSF56935">
    <property type="entry name" value="Porins"/>
    <property type="match status" value="1"/>
</dbReference>
<evidence type="ECO:0000256" key="9">
    <source>
        <dbReference type="ARBA" id="ARBA00023237"/>
    </source>
</evidence>
<feature type="region of interest" description="Disordered" evidence="12">
    <location>
        <begin position="842"/>
        <end position="863"/>
    </location>
</feature>
<evidence type="ECO:0000256" key="13">
    <source>
        <dbReference type="SAM" id="SignalP"/>
    </source>
</evidence>
<dbReference type="Pfam" id="PF07715">
    <property type="entry name" value="Plug"/>
    <property type="match status" value="1"/>
</dbReference>
<dbReference type="RefSeq" id="WP_019921594.1">
    <property type="nucleotide sequence ID" value="NZ_CP140152.1"/>
</dbReference>
<accession>A0ABZ0XWD1</accession>
<evidence type="ECO:0000256" key="10">
    <source>
        <dbReference type="PROSITE-ProRule" id="PRU01360"/>
    </source>
</evidence>
<proteinExistence type="inferred from homology"/>
<dbReference type="InterPro" id="IPR039426">
    <property type="entry name" value="TonB-dep_rcpt-like"/>
</dbReference>
<feature type="domain" description="TonB-dependent receptor-like beta-barrel" evidence="14">
    <location>
        <begin position="384"/>
        <end position="938"/>
    </location>
</feature>
<evidence type="ECO:0000313" key="17">
    <source>
        <dbReference type="Proteomes" id="UP001326110"/>
    </source>
</evidence>
<dbReference type="InterPro" id="IPR000531">
    <property type="entry name" value="Beta-barrel_TonB"/>
</dbReference>
<dbReference type="PANTHER" id="PTHR47234:SF2">
    <property type="entry name" value="TONB-DEPENDENT RECEPTOR"/>
    <property type="match status" value="1"/>
</dbReference>
<dbReference type="PANTHER" id="PTHR47234">
    <property type="match status" value="1"/>
</dbReference>
<keyword evidence="5 10" id="KW-0812">Transmembrane</keyword>
<feature type="chain" id="PRO_5045467053" evidence="13">
    <location>
        <begin position="32"/>
        <end position="980"/>
    </location>
</feature>
<feature type="domain" description="TonB-dependent receptor plug" evidence="15">
    <location>
        <begin position="57"/>
        <end position="171"/>
    </location>
</feature>
<evidence type="ECO:0000256" key="4">
    <source>
        <dbReference type="ARBA" id="ARBA00022452"/>
    </source>
</evidence>
<dbReference type="Gene3D" id="2.170.130.10">
    <property type="entry name" value="TonB-dependent receptor, plug domain"/>
    <property type="match status" value="1"/>
</dbReference>
<comment type="subcellular location">
    <subcellularLocation>
        <location evidence="1 10">Cell outer membrane</location>
        <topology evidence="1 10">Multi-pass membrane protein</topology>
    </subcellularLocation>
</comment>
<evidence type="ECO:0000259" key="14">
    <source>
        <dbReference type="Pfam" id="PF00593"/>
    </source>
</evidence>
<evidence type="ECO:0000256" key="6">
    <source>
        <dbReference type="ARBA" id="ARBA00023077"/>
    </source>
</evidence>
<evidence type="ECO:0000256" key="2">
    <source>
        <dbReference type="ARBA" id="ARBA00009810"/>
    </source>
</evidence>
<keyword evidence="17" id="KW-1185">Reference proteome</keyword>
<keyword evidence="9 10" id="KW-0998">Cell outer membrane</keyword>
<feature type="signal peptide" evidence="13">
    <location>
        <begin position="1"/>
        <end position="31"/>
    </location>
</feature>
<evidence type="ECO:0000259" key="15">
    <source>
        <dbReference type="Pfam" id="PF07715"/>
    </source>
</evidence>